<feature type="region of interest" description="Disordered" evidence="3">
    <location>
        <begin position="229"/>
        <end position="256"/>
    </location>
</feature>
<comment type="caution">
    <text evidence="4">The sequence shown here is derived from an EMBL/GenBank/DDBJ whole genome shotgun (WGS) entry which is preliminary data.</text>
</comment>
<sequence length="256" mass="28265">MLFNLFDRFARVAKSNLNNIAKKLEDPEKIMTQALEDMQTDLVKVRQSYAEVTASQRRMAKQRDEAEKLSKEWYARAQVALKSGDESLAKEALTRRQVQEDKVSELTSQVESQNASLEKLYEGMQLLESKILESKAKKDQMVARARTASSTKKVNDMLSGVTGQSSVDAFERMEEKVEALEAAADVAEDMNASNLLSGGGGGTVEQRFKELEGASAVDGELEKMKQAMLGGGGEDSKMLEGDVDEELEKLKRDAGL</sequence>
<evidence type="ECO:0000256" key="3">
    <source>
        <dbReference type="SAM" id="MobiDB-lite"/>
    </source>
</evidence>
<dbReference type="AlphaFoldDB" id="A0A9W7AEX0"/>
<protein>
    <recommendedName>
        <fullName evidence="6">PspA/IM30 family protein</fullName>
    </recommendedName>
</protein>
<dbReference type="PANTHER" id="PTHR31088:SF6">
    <property type="entry name" value="PHAGE SHOCK PROTEIN A"/>
    <property type="match status" value="1"/>
</dbReference>
<dbReference type="Pfam" id="PF04012">
    <property type="entry name" value="PspA_IM30"/>
    <property type="match status" value="1"/>
</dbReference>
<keyword evidence="2" id="KW-0175">Coiled coil</keyword>
<dbReference type="EMBL" id="BRXY01000122">
    <property type="protein sequence ID" value="GMH68122.1"/>
    <property type="molecule type" value="Genomic_DNA"/>
</dbReference>
<dbReference type="OrthoDB" id="434485at2759"/>
<evidence type="ECO:0000313" key="5">
    <source>
        <dbReference type="Proteomes" id="UP001165085"/>
    </source>
</evidence>
<evidence type="ECO:0000256" key="2">
    <source>
        <dbReference type="SAM" id="Coils"/>
    </source>
</evidence>
<dbReference type="PANTHER" id="PTHR31088">
    <property type="entry name" value="MEMBRANE-ASSOCIATED PROTEIN VIPP1, CHLOROPLASTIC"/>
    <property type="match status" value="1"/>
</dbReference>
<keyword evidence="5" id="KW-1185">Reference proteome</keyword>
<comment type="similarity">
    <text evidence="1">Belongs to the PspA/Vipp/IM30 family.</text>
</comment>
<reference evidence="5" key="1">
    <citation type="journal article" date="2023" name="Commun. Biol.">
        <title>Genome analysis of Parmales, the sister group of diatoms, reveals the evolutionary specialization of diatoms from phago-mixotrophs to photoautotrophs.</title>
        <authorList>
            <person name="Ban H."/>
            <person name="Sato S."/>
            <person name="Yoshikawa S."/>
            <person name="Yamada K."/>
            <person name="Nakamura Y."/>
            <person name="Ichinomiya M."/>
            <person name="Sato N."/>
            <person name="Blanc-Mathieu R."/>
            <person name="Endo H."/>
            <person name="Kuwata A."/>
            <person name="Ogata H."/>
        </authorList>
    </citation>
    <scope>NUCLEOTIDE SEQUENCE [LARGE SCALE GENOMIC DNA]</scope>
    <source>
        <strain evidence="5">NIES 3701</strain>
    </source>
</reference>
<name>A0A9W7AEX0_9STRA</name>
<organism evidence="4 5">
    <name type="scientific">Triparma strigata</name>
    <dbReference type="NCBI Taxonomy" id="1606541"/>
    <lineage>
        <taxon>Eukaryota</taxon>
        <taxon>Sar</taxon>
        <taxon>Stramenopiles</taxon>
        <taxon>Ochrophyta</taxon>
        <taxon>Bolidophyceae</taxon>
        <taxon>Parmales</taxon>
        <taxon>Triparmaceae</taxon>
        <taxon>Triparma</taxon>
    </lineage>
</organism>
<evidence type="ECO:0000313" key="4">
    <source>
        <dbReference type="EMBL" id="GMH68122.1"/>
    </source>
</evidence>
<evidence type="ECO:0000256" key="1">
    <source>
        <dbReference type="ARBA" id="ARBA00043985"/>
    </source>
</evidence>
<evidence type="ECO:0008006" key="6">
    <source>
        <dbReference type="Google" id="ProtNLM"/>
    </source>
</evidence>
<feature type="coiled-coil region" evidence="2">
    <location>
        <begin position="52"/>
        <end position="109"/>
    </location>
</feature>
<dbReference type="InterPro" id="IPR007157">
    <property type="entry name" value="PspA_VIPP1"/>
</dbReference>
<gene>
    <name evidence="4" type="ORF">TrST_g11436</name>
</gene>
<dbReference type="Proteomes" id="UP001165085">
    <property type="component" value="Unassembled WGS sequence"/>
</dbReference>
<proteinExistence type="inferred from homology"/>
<accession>A0A9W7AEX0</accession>